<reference evidence="4 5" key="1">
    <citation type="submission" date="2019-05" db="EMBL/GenBank/DDBJ databases">
        <title>Emergence of the Ug99 lineage of the wheat stem rust pathogen through somatic hybridization.</title>
        <authorList>
            <person name="Li F."/>
            <person name="Upadhyaya N.M."/>
            <person name="Sperschneider J."/>
            <person name="Matny O."/>
            <person name="Nguyen-Phuc H."/>
            <person name="Mago R."/>
            <person name="Raley C."/>
            <person name="Miller M.E."/>
            <person name="Silverstein K.A.T."/>
            <person name="Henningsen E."/>
            <person name="Hirsch C.D."/>
            <person name="Visser B."/>
            <person name="Pretorius Z.A."/>
            <person name="Steffenson B.J."/>
            <person name="Schwessinger B."/>
            <person name="Dodds P.N."/>
            <person name="Figueroa M."/>
        </authorList>
    </citation>
    <scope>NUCLEOTIDE SEQUENCE [LARGE SCALE GENOMIC DNA]</scope>
    <source>
        <strain evidence="2">21-0</strain>
        <strain evidence="3 5">Ug99</strain>
    </source>
</reference>
<name>A0A5B0PD20_PUCGR</name>
<dbReference type="Proteomes" id="UP000324748">
    <property type="component" value="Unassembled WGS sequence"/>
</dbReference>
<evidence type="ECO:0000313" key="4">
    <source>
        <dbReference type="Proteomes" id="UP000324748"/>
    </source>
</evidence>
<feature type="compositionally biased region" description="Low complexity" evidence="1">
    <location>
        <begin position="394"/>
        <end position="407"/>
    </location>
</feature>
<gene>
    <name evidence="2" type="ORF">PGT21_036289</name>
    <name evidence="3" type="ORF">PGTUg99_024143</name>
</gene>
<feature type="region of interest" description="Disordered" evidence="1">
    <location>
        <begin position="264"/>
        <end position="407"/>
    </location>
</feature>
<proteinExistence type="predicted"/>
<comment type="caution">
    <text evidence="2">The sequence shown here is derived from an EMBL/GenBank/DDBJ whole genome shotgun (WGS) entry which is preliminary data.</text>
</comment>
<organism evidence="2 4">
    <name type="scientific">Puccinia graminis f. sp. tritici</name>
    <dbReference type="NCBI Taxonomy" id="56615"/>
    <lineage>
        <taxon>Eukaryota</taxon>
        <taxon>Fungi</taxon>
        <taxon>Dikarya</taxon>
        <taxon>Basidiomycota</taxon>
        <taxon>Pucciniomycotina</taxon>
        <taxon>Pucciniomycetes</taxon>
        <taxon>Pucciniales</taxon>
        <taxon>Pucciniaceae</taxon>
        <taxon>Puccinia</taxon>
    </lineage>
</organism>
<dbReference type="Gene3D" id="1.20.1410.10">
    <property type="entry name" value="I/LWEQ domain"/>
    <property type="match status" value="1"/>
</dbReference>
<dbReference type="EMBL" id="VSWC01000066">
    <property type="protein sequence ID" value="KAA1098534.1"/>
    <property type="molecule type" value="Genomic_DNA"/>
</dbReference>
<evidence type="ECO:0000313" key="5">
    <source>
        <dbReference type="Proteomes" id="UP000325313"/>
    </source>
</evidence>
<feature type="compositionally biased region" description="Polar residues" evidence="1">
    <location>
        <begin position="325"/>
        <end position="366"/>
    </location>
</feature>
<feature type="compositionally biased region" description="Low complexity" evidence="1">
    <location>
        <begin position="275"/>
        <end position="292"/>
    </location>
</feature>
<dbReference type="Proteomes" id="UP000325313">
    <property type="component" value="Unassembled WGS sequence"/>
</dbReference>
<evidence type="ECO:0000313" key="2">
    <source>
        <dbReference type="EMBL" id="KAA1098534.1"/>
    </source>
</evidence>
<dbReference type="PANTHER" id="PTHR33069">
    <property type="entry name" value="CHROMOSOME 7, WHOLE GENOME SHOTGUN SEQUENCE-RELATED"/>
    <property type="match status" value="1"/>
</dbReference>
<dbReference type="OrthoDB" id="2502300at2759"/>
<protein>
    <submittedName>
        <fullName evidence="2">Uncharacterized protein</fullName>
    </submittedName>
</protein>
<dbReference type="AlphaFoldDB" id="A0A5B0PD20"/>
<feature type="compositionally biased region" description="Acidic residues" evidence="1">
    <location>
        <begin position="383"/>
        <end position="393"/>
    </location>
</feature>
<dbReference type="PANTHER" id="PTHR33069:SF3">
    <property type="entry name" value="DYNEIN HEAVY CHAIN TAIL DOMAIN-CONTAINING PROTEIN"/>
    <property type="match status" value="1"/>
</dbReference>
<accession>A0A5B0PD20</accession>
<sequence length="565" mass="63318">MTKDCNKDNTYPGKNMFNRFDPETTQTTYVVVEAIDKLCCRFRCSFGEKLGKATGGLAAEEIEHRKALLIDMRTNLLPRLDQQLTDLLISLDISDLSREPNPKLLATLEIINKLGDTLGHLRSSTDSIALGPRQASESEDYSCGVLKVYRSNRLLSKINELIETKICSLFHHSVDFIEAWQSSNTPQRHRSEFYPRARKSNSLDDRMKLISITGLSCCMIRGIIDWLPLDDFAILQTEWQPQLDLLNSHLLELVNRIGLPLPPEVKRRKSEDQDSYQSDSSSSSSSSSSSASPKVQIEVENSPTNHQNQPEKSSTTENPAEKNSTDVNSPEKNSADVNPPEKNSTIENPAENILTNENPAEKNATSIPKVAQTKSSGEKDGSEDGSDSSDYDSDYSGSSASSGQSEDIPVRRLTVELAKQAIPIVKLVRIFFNKLSRRGSNLRPFTLDEEMSSDELEALLEKLNDFTEAVNEVVRILLKIYDQDDLGEEELELIRNKNKSIPDLFDGALLLLAFYLVPIDPSQFNQDPASPNLFHSWFHELRTSVHKATDNFLSGTYDFESTAFE</sequence>
<feature type="compositionally biased region" description="Polar residues" evidence="1">
    <location>
        <begin position="299"/>
        <end position="318"/>
    </location>
</feature>
<dbReference type="EMBL" id="VDEP01000341">
    <property type="protein sequence ID" value="KAA1100373.1"/>
    <property type="molecule type" value="Genomic_DNA"/>
</dbReference>
<keyword evidence="4" id="KW-1185">Reference proteome</keyword>
<evidence type="ECO:0000313" key="3">
    <source>
        <dbReference type="EMBL" id="KAA1100373.1"/>
    </source>
</evidence>
<evidence type="ECO:0000256" key="1">
    <source>
        <dbReference type="SAM" id="MobiDB-lite"/>
    </source>
</evidence>